<dbReference type="Proteomes" id="UP000177268">
    <property type="component" value="Unassembled WGS sequence"/>
</dbReference>
<keyword evidence="1" id="KW-0812">Transmembrane</keyword>
<evidence type="ECO:0008006" key="4">
    <source>
        <dbReference type="Google" id="ProtNLM"/>
    </source>
</evidence>
<keyword evidence="1" id="KW-1133">Transmembrane helix</keyword>
<reference evidence="2 3" key="1">
    <citation type="journal article" date="2016" name="Nat. Commun.">
        <title>Thousands of microbial genomes shed light on interconnected biogeochemical processes in an aquifer system.</title>
        <authorList>
            <person name="Anantharaman K."/>
            <person name="Brown C.T."/>
            <person name="Hug L.A."/>
            <person name="Sharon I."/>
            <person name="Castelle C.J."/>
            <person name="Probst A.J."/>
            <person name="Thomas B.C."/>
            <person name="Singh A."/>
            <person name="Wilkins M.J."/>
            <person name="Karaoz U."/>
            <person name="Brodie E.L."/>
            <person name="Williams K.H."/>
            <person name="Hubbard S.S."/>
            <person name="Banfield J.F."/>
        </authorList>
    </citation>
    <scope>NUCLEOTIDE SEQUENCE [LARGE SCALE GENOMIC DNA]</scope>
</reference>
<dbReference type="EMBL" id="MFIZ01000037">
    <property type="protein sequence ID" value="OGG11068.1"/>
    <property type="molecule type" value="Genomic_DNA"/>
</dbReference>
<feature type="transmembrane region" description="Helical" evidence="1">
    <location>
        <begin position="20"/>
        <end position="47"/>
    </location>
</feature>
<comment type="caution">
    <text evidence="2">The sequence shown here is derived from an EMBL/GenBank/DDBJ whole genome shotgun (WGS) entry which is preliminary data.</text>
</comment>
<dbReference type="AlphaFoldDB" id="A0A1F5ZEX8"/>
<accession>A0A1F5ZEX8</accession>
<organism evidence="2 3">
    <name type="scientific">Candidatus Gottesmanbacteria bacterium RBG_13_45_10</name>
    <dbReference type="NCBI Taxonomy" id="1798370"/>
    <lineage>
        <taxon>Bacteria</taxon>
        <taxon>Candidatus Gottesmaniibacteriota</taxon>
    </lineage>
</organism>
<evidence type="ECO:0000313" key="2">
    <source>
        <dbReference type="EMBL" id="OGG11068.1"/>
    </source>
</evidence>
<evidence type="ECO:0000256" key="1">
    <source>
        <dbReference type="SAM" id="Phobius"/>
    </source>
</evidence>
<dbReference type="STRING" id="1798370.A2Z00_01645"/>
<keyword evidence="1" id="KW-0472">Membrane</keyword>
<protein>
    <recommendedName>
        <fullName evidence="4">Bacterial Ig-like domain-containing protein</fullName>
    </recommendedName>
</protein>
<dbReference type="InterPro" id="IPR013783">
    <property type="entry name" value="Ig-like_fold"/>
</dbReference>
<evidence type="ECO:0000313" key="3">
    <source>
        <dbReference type="Proteomes" id="UP000177268"/>
    </source>
</evidence>
<dbReference type="Gene3D" id="2.60.40.10">
    <property type="entry name" value="Immunoglobulins"/>
    <property type="match status" value="2"/>
</dbReference>
<gene>
    <name evidence="2" type="ORF">A2Z00_01645</name>
</gene>
<name>A0A1F5ZEX8_9BACT</name>
<dbReference type="Pfam" id="PF09136">
    <property type="entry name" value="Glucodextran_B"/>
    <property type="match status" value="1"/>
</dbReference>
<sequence length="237" mass="25435">MVFSRFGRLEERRQKHRLVLALAGSVAIIIFIAVFGLKLLIGFSLFVDRIKGSPPTSQTTQRTVILPPTLDPLPAATNSASIRVTGVGKPSLTLIVYVNGTEAKKLTVPSKGTFSVGSLPIIEGQNTISAKLVDTKGNTSDLSNIISIMIKNKAPLLEVTSPSDNSSVQGDTNTVTVSGKTDDDVTVTVNDRMVVIKSDNTFTYAYPLNSGDNKLKIVAKDEAGNQTTIERSVKYQP</sequence>
<proteinExistence type="predicted"/>